<keyword evidence="2" id="KW-1185">Reference proteome</keyword>
<evidence type="ECO:0000313" key="2">
    <source>
        <dbReference type="Proteomes" id="UP000214365"/>
    </source>
</evidence>
<evidence type="ECO:0000313" key="1">
    <source>
        <dbReference type="EMBL" id="OKL57519.1"/>
    </source>
</evidence>
<reference evidence="1 2" key="1">
    <citation type="submission" date="2015-06" db="EMBL/GenBank/DDBJ databases">
        <title>Talaromyces atroroseus IBT 11181 draft genome.</title>
        <authorList>
            <person name="Rasmussen K.B."/>
            <person name="Rasmussen S."/>
            <person name="Petersen B."/>
            <person name="Sicheritz-Ponten T."/>
            <person name="Mortensen U.H."/>
            <person name="Thrane U."/>
        </authorList>
    </citation>
    <scope>NUCLEOTIDE SEQUENCE [LARGE SCALE GENOMIC DNA]</scope>
    <source>
        <strain evidence="1 2">IBT 11181</strain>
    </source>
</reference>
<dbReference type="OrthoDB" id="4399777at2759"/>
<dbReference type="Proteomes" id="UP000214365">
    <property type="component" value="Unassembled WGS sequence"/>
</dbReference>
<sequence>MLSSVQGSWCLATGPGTCNLNIEGTPVINEKTYRYSEVWTGINIFDHACNLIGYLEKPVKNVAIYSELPWTVVITEIQNNDRNFAFCYAGTCYDNGFTYNSFDEDGSGTIECLRAFDCDNELRTAKQERSSGYHTWNESALG</sequence>
<gene>
    <name evidence="1" type="ORF">UA08_06909</name>
</gene>
<comment type="caution">
    <text evidence="1">The sequence shown here is derived from an EMBL/GenBank/DDBJ whole genome shotgun (WGS) entry which is preliminary data.</text>
</comment>
<dbReference type="RefSeq" id="XP_020117640.1">
    <property type="nucleotide sequence ID" value="XM_020262103.1"/>
</dbReference>
<protein>
    <submittedName>
        <fullName evidence="1">Uncharacterized protein</fullName>
    </submittedName>
</protein>
<dbReference type="EMBL" id="LFMY01000011">
    <property type="protein sequence ID" value="OKL57519.1"/>
    <property type="molecule type" value="Genomic_DNA"/>
</dbReference>
<accession>A0A225API7</accession>
<dbReference type="GeneID" id="31006665"/>
<organism evidence="1 2">
    <name type="scientific">Talaromyces atroroseus</name>
    <dbReference type="NCBI Taxonomy" id="1441469"/>
    <lineage>
        <taxon>Eukaryota</taxon>
        <taxon>Fungi</taxon>
        <taxon>Dikarya</taxon>
        <taxon>Ascomycota</taxon>
        <taxon>Pezizomycotina</taxon>
        <taxon>Eurotiomycetes</taxon>
        <taxon>Eurotiomycetidae</taxon>
        <taxon>Eurotiales</taxon>
        <taxon>Trichocomaceae</taxon>
        <taxon>Talaromyces</taxon>
        <taxon>Talaromyces sect. Trachyspermi</taxon>
    </lineage>
</organism>
<proteinExistence type="predicted"/>
<dbReference type="AlphaFoldDB" id="A0A225API7"/>
<name>A0A225API7_TALAT</name>